<dbReference type="SUPFAM" id="SSF55729">
    <property type="entry name" value="Acyl-CoA N-acyltransferases (Nat)"/>
    <property type="match status" value="1"/>
</dbReference>
<evidence type="ECO:0000313" key="3">
    <source>
        <dbReference type="Proteomes" id="UP000625316"/>
    </source>
</evidence>
<dbReference type="GO" id="GO:0016747">
    <property type="term" value="F:acyltransferase activity, transferring groups other than amino-acyl groups"/>
    <property type="evidence" value="ECO:0007669"/>
    <property type="project" value="InterPro"/>
</dbReference>
<gene>
    <name evidence="2" type="ORF">IQ266_01590</name>
</gene>
<protein>
    <submittedName>
        <fullName evidence="2">GNAT family N-acetyltransferase</fullName>
    </submittedName>
</protein>
<dbReference type="Proteomes" id="UP000625316">
    <property type="component" value="Unassembled WGS sequence"/>
</dbReference>
<dbReference type="Pfam" id="PF13673">
    <property type="entry name" value="Acetyltransf_10"/>
    <property type="match status" value="1"/>
</dbReference>
<dbReference type="Gene3D" id="3.40.630.30">
    <property type="match status" value="1"/>
</dbReference>
<proteinExistence type="predicted"/>
<dbReference type="InterPro" id="IPR016181">
    <property type="entry name" value="Acyl_CoA_acyltransferase"/>
</dbReference>
<reference evidence="2" key="1">
    <citation type="submission" date="2020-10" db="EMBL/GenBank/DDBJ databases">
        <authorList>
            <person name="Castelo-Branco R."/>
            <person name="Eusebio N."/>
            <person name="Adriana R."/>
            <person name="Vieira A."/>
            <person name="Brugerolle De Fraissinette N."/>
            <person name="Rezende De Castro R."/>
            <person name="Schneider M.P."/>
            <person name="Vasconcelos V."/>
            <person name="Leao P.N."/>
        </authorList>
    </citation>
    <scope>NUCLEOTIDE SEQUENCE</scope>
    <source>
        <strain evidence="2">LEGE 11480</strain>
    </source>
</reference>
<evidence type="ECO:0000313" key="2">
    <source>
        <dbReference type="EMBL" id="MBE9028447.1"/>
    </source>
</evidence>
<comment type="caution">
    <text evidence="2">The sequence shown here is derived from an EMBL/GenBank/DDBJ whole genome shotgun (WGS) entry which is preliminary data.</text>
</comment>
<dbReference type="PROSITE" id="PS51186">
    <property type="entry name" value="GNAT"/>
    <property type="match status" value="1"/>
</dbReference>
<dbReference type="EMBL" id="JADEXQ010000003">
    <property type="protein sequence ID" value="MBE9028447.1"/>
    <property type="molecule type" value="Genomic_DNA"/>
</dbReference>
<organism evidence="2 3">
    <name type="scientific">Romeriopsis navalis LEGE 11480</name>
    <dbReference type="NCBI Taxonomy" id="2777977"/>
    <lineage>
        <taxon>Bacteria</taxon>
        <taxon>Bacillati</taxon>
        <taxon>Cyanobacteriota</taxon>
        <taxon>Cyanophyceae</taxon>
        <taxon>Leptolyngbyales</taxon>
        <taxon>Leptolyngbyaceae</taxon>
        <taxon>Romeriopsis</taxon>
        <taxon>Romeriopsis navalis</taxon>
    </lineage>
</organism>
<keyword evidence="3" id="KW-1185">Reference proteome</keyword>
<accession>A0A928VL96</accession>
<sequence>MLIRLFQPQDATPIAQLFHDTVRNVNICDYSPSQVAAWAPENIHFTDWAARCQACWTYVADDQGTIAGFGQLESTGHIDCFYIHTAYQRQGVGRQIYQAIEAQARALDCDRLFTEASITAKPFFQHLGFTVVRSQLVSCRGEQLTNYVMEKSLR</sequence>
<dbReference type="PANTHER" id="PTHR43451">
    <property type="entry name" value="ACETYLTRANSFERASE (GNAT) FAMILY PROTEIN"/>
    <property type="match status" value="1"/>
</dbReference>
<evidence type="ECO:0000259" key="1">
    <source>
        <dbReference type="PROSITE" id="PS51186"/>
    </source>
</evidence>
<feature type="domain" description="N-acetyltransferase" evidence="1">
    <location>
        <begin position="1"/>
        <end position="154"/>
    </location>
</feature>
<dbReference type="InterPro" id="IPR052564">
    <property type="entry name" value="N-acetyltrans/Recomb-assoc"/>
</dbReference>
<name>A0A928VL96_9CYAN</name>
<dbReference type="AlphaFoldDB" id="A0A928VL96"/>
<dbReference type="CDD" id="cd04301">
    <property type="entry name" value="NAT_SF"/>
    <property type="match status" value="1"/>
</dbReference>
<dbReference type="PANTHER" id="PTHR43451:SF1">
    <property type="entry name" value="ACETYLTRANSFERASE"/>
    <property type="match status" value="1"/>
</dbReference>
<dbReference type="InterPro" id="IPR000182">
    <property type="entry name" value="GNAT_dom"/>
</dbReference>